<reference evidence="2" key="3">
    <citation type="submission" date="2018-11" db="EMBL/GenBank/DDBJ databases">
        <authorList>
            <person name="Huo Y."/>
        </authorList>
    </citation>
    <scope>NUCLEOTIDE SEQUENCE</scope>
    <source>
        <strain evidence="2">CCBAU 23252</strain>
    </source>
</reference>
<dbReference type="Proteomes" id="UP000273611">
    <property type="component" value="Unassembled WGS sequence"/>
</dbReference>
<evidence type="ECO:0000313" key="4">
    <source>
        <dbReference type="Proteomes" id="UP000273611"/>
    </source>
</evidence>
<dbReference type="AlphaFoldDB" id="A0A432NLR0"/>
<keyword evidence="3" id="KW-1185">Reference proteome</keyword>
<dbReference type="EMBL" id="NWSL01000008">
    <property type="protein sequence ID" value="PDS51319.1"/>
    <property type="molecule type" value="Genomic_DNA"/>
</dbReference>
<accession>A0A432NLR0</accession>
<dbReference type="EMBL" id="RIBW01000007">
    <property type="protein sequence ID" value="RUM00453.1"/>
    <property type="molecule type" value="Genomic_DNA"/>
</dbReference>
<dbReference type="RefSeq" id="WP_097543401.1">
    <property type="nucleotide sequence ID" value="NZ_BMFI01000007.1"/>
</dbReference>
<gene>
    <name evidence="1" type="ORF">CO662_15700</name>
    <name evidence="2" type="ORF">EEQ99_17110</name>
</gene>
<protein>
    <submittedName>
        <fullName evidence="2">Uncharacterized protein</fullName>
    </submittedName>
</protein>
<evidence type="ECO:0000313" key="3">
    <source>
        <dbReference type="Proteomes" id="UP000219972"/>
    </source>
</evidence>
<comment type="caution">
    <text evidence="2">The sequence shown here is derived from an EMBL/GenBank/DDBJ whole genome shotgun (WGS) entry which is preliminary data.</text>
</comment>
<proteinExistence type="predicted"/>
<dbReference type="Proteomes" id="UP000219972">
    <property type="component" value="Unassembled WGS sequence"/>
</dbReference>
<reference evidence="2 4" key="1">
    <citation type="journal article" date="2015" name="Int. J. Syst. Evol. Microbiol.">
        <title>Rhizobium anhuiense sp. nov., isolated from effective nodules of Vicia faba and Pisum sativum.</title>
        <authorList>
            <person name="Zhang Y.J."/>
            <person name="Zheng W.T."/>
            <person name="Everall I."/>
            <person name="Young J.P."/>
            <person name="Zhang X.X."/>
            <person name="Tian C.F."/>
            <person name="Sui X.H."/>
            <person name="Wang E.T."/>
            <person name="Chen W.X."/>
        </authorList>
    </citation>
    <scope>NUCLEOTIDE SEQUENCE [LARGE SCALE GENOMIC DNA]</scope>
    <source>
        <strain evidence="2 4">CCBAU 23252</strain>
    </source>
</reference>
<reference evidence="1 3" key="2">
    <citation type="submission" date="2017-09" db="EMBL/GenBank/DDBJ databases">
        <title>Comparative genomics of rhizobia isolated from Phaseolus vulgaris in China.</title>
        <authorList>
            <person name="Tong W."/>
        </authorList>
    </citation>
    <scope>NUCLEOTIDE SEQUENCE [LARGE SCALE GENOMIC DNA]</scope>
    <source>
        <strain evidence="1 3">Y27</strain>
    </source>
</reference>
<name>A0A432NLR0_9HYPH</name>
<evidence type="ECO:0000313" key="1">
    <source>
        <dbReference type="EMBL" id="PDS51319.1"/>
    </source>
</evidence>
<evidence type="ECO:0000313" key="2">
    <source>
        <dbReference type="EMBL" id="RUM00453.1"/>
    </source>
</evidence>
<organism evidence="2 4">
    <name type="scientific">Rhizobium anhuiense</name>
    <dbReference type="NCBI Taxonomy" id="1184720"/>
    <lineage>
        <taxon>Bacteria</taxon>
        <taxon>Pseudomonadati</taxon>
        <taxon>Pseudomonadota</taxon>
        <taxon>Alphaproteobacteria</taxon>
        <taxon>Hyphomicrobiales</taxon>
        <taxon>Rhizobiaceae</taxon>
        <taxon>Rhizobium/Agrobacterium group</taxon>
        <taxon>Rhizobium</taxon>
    </lineage>
</organism>
<sequence length="358" mass="40760">MQDLKSASSMIEFTRACARSDDVVVINAVMTGSDVYAPESRIFRFEHDARIGEQWYYDDFDFHMQDITLFSNPEIDATTDYLTYMSSEGDVYHAWWKGNFREKIPGAGTWVADAKGHGRMSAITQVGGKLYACGQGGQIYRRHGRDSWSLLTDRLLFDMASYQKKKEGRPRTDDPDYLSWLRDFQKQAPKNISLNAIKGFSEDAIYLCGSEGPRPVLYFWDGSELHELKVYLEEAALTGIHIEHADSVWICGREGVLLHGSYARGFTPVNLRQQLNLFHMITPYRGKLILPSSVRPGGLFELAPGTSDLRRFSPALPKLRGEYIFYAGAVGDVLWVVGQKDIFRFDGNEWERIEHPDL</sequence>